<evidence type="ECO:0000313" key="2">
    <source>
        <dbReference type="EMBL" id="GIM65764.1"/>
    </source>
</evidence>
<keyword evidence="3" id="KW-1185">Reference proteome</keyword>
<dbReference type="GO" id="GO:1990189">
    <property type="term" value="F:protein N-terminal-serine acetyltransferase activity"/>
    <property type="evidence" value="ECO:0007669"/>
    <property type="project" value="TreeGrafter"/>
</dbReference>
<dbReference type="EMBL" id="BOQL01000018">
    <property type="protein sequence ID" value="GIM65764.1"/>
    <property type="molecule type" value="Genomic_DNA"/>
</dbReference>
<dbReference type="SUPFAM" id="SSF55729">
    <property type="entry name" value="Acyl-CoA N-acyltransferases (Nat)"/>
    <property type="match status" value="1"/>
</dbReference>
<reference evidence="2" key="1">
    <citation type="submission" date="2021-03" db="EMBL/GenBank/DDBJ databases">
        <title>Whole genome shotgun sequence of Actinoplanes auranticolor NBRC 12245.</title>
        <authorList>
            <person name="Komaki H."/>
            <person name="Tamura T."/>
        </authorList>
    </citation>
    <scope>NUCLEOTIDE SEQUENCE</scope>
    <source>
        <strain evidence="2">NBRC 12245</strain>
    </source>
</reference>
<comment type="caution">
    <text evidence="2">The sequence shown here is derived from an EMBL/GenBank/DDBJ whole genome shotgun (WGS) entry which is preliminary data.</text>
</comment>
<dbReference type="AlphaFoldDB" id="A0A919S747"/>
<protein>
    <recommendedName>
        <fullName evidence="1">N-acetyltransferase domain-containing protein</fullName>
    </recommendedName>
</protein>
<dbReference type="GO" id="GO:0005737">
    <property type="term" value="C:cytoplasm"/>
    <property type="evidence" value="ECO:0007669"/>
    <property type="project" value="TreeGrafter"/>
</dbReference>
<proteinExistence type="predicted"/>
<dbReference type="InterPro" id="IPR016181">
    <property type="entry name" value="Acyl_CoA_acyltransferase"/>
</dbReference>
<gene>
    <name evidence="2" type="ORF">Aau02nite_19590</name>
</gene>
<dbReference type="Gene3D" id="3.40.630.30">
    <property type="match status" value="1"/>
</dbReference>
<organism evidence="2 3">
    <name type="scientific">Actinoplanes auranticolor</name>
    <dbReference type="NCBI Taxonomy" id="47988"/>
    <lineage>
        <taxon>Bacteria</taxon>
        <taxon>Bacillati</taxon>
        <taxon>Actinomycetota</taxon>
        <taxon>Actinomycetes</taxon>
        <taxon>Micromonosporales</taxon>
        <taxon>Micromonosporaceae</taxon>
        <taxon>Actinoplanes</taxon>
    </lineage>
</organism>
<dbReference type="GO" id="GO:0008999">
    <property type="term" value="F:protein-N-terminal-alanine acetyltransferase activity"/>
    <property type="evidence" value="ECO:0007669"/>
    <property type="project" value="TreeGrafter"/>
</dbReference>
<dbReference type="Pfam" id="PF13302">
    <property type="entry name" value="Acetyltransf_3"/>
    <property type="match status" value="1"/>
</dbReference>
<dbReference type="PROSITE" id="PS51186">
    <property type="entry name" value="GNAT"/>
    <property type="match status" value="1"/>
</dbReference>
<dbReference type="InterPro" id="IPR000182">
    <property type="entry name" value="GNAT_dom"/>
</dbReference>
<name>A0A919S747_9ACTN</name>
<evidence type="ECO:0000259" key="1">
    <source>
        <dbReference type="PROSITE" id="PS51186"/>
    </source>
</evidence>
<evidence type="ECO:0000313" key="3">
    <source>
        <dbReference type="Proteomes" id="UP000681340"/>
    </source>
</evidence>
<dbReference type="PANTHER" id="PTHR43441">
    <property type="entry name" value="RIBOSOMAL-PROTEIN-SERINE ACETYLTRANSFERASE"/>
    <property type="match status" value="1"/>
</dbReference>
<accession>A0A919S747</accession>
<dbReference type="InterPro" id="IPR051908">
    <property type="entry name" value="Ribosomal_N-acetyltransferase"/>
</dbReference>
<dbReference type="Proteomes" id="UP000681340">
    <property type="component" value="Unassembled WGS sequence"/>
</dbReference>
<sequence length="155" mass="16605">MLAVDHAADPIDTFGFVATNALERAFAADGLLGYDSGTLVIEDADGAVAGKASWLPVPHGPNPPSRALNVGMRLHPDFRSRGIGVPALALLATYLFDTTTVERLQAETDVGNVAAQRGLEKAGFQREGVARHAQFRKGTWHDMVVYSLLRGDPRP</sequence>
<dbReference type="PANTHER" id="PTHR43441:SF2">
    <property type="entry name" value="FAMILY ACETYLTRANSFERASE, PUTATIVE (AFU_ORTHOLOGUE AFUA_7G00850)-RELATED"/>
    <property type="match status" value="1"/>
</dbReference>
<feature type="domain" description="N-acetyltransferase" evidence="1">
    <location>
        <begin position="1"/>
        <end position="151"/>
    </location>
</feature>